<dbReference type="EMBL" id="LAZR01070022">
    <property type="protein sequence ID" value="KKK46275.1"/>
    <property type="molecule type" value="Genomic_DNA"/>
</dbReference>
<protein>
    <recommendedName>
        <fullName evidence="1">Aldehyde oxidase/xanthine dehydrogenase a/b hammerhead domain-containing protein</fullName>
    </recommendedName>
</protein>
<dbReference type="Pfam" id="PF01315">
    <property type="entry name" value="Ald_Xan_dh_C"/>
    <property type="match status" value="1"/>
</dbReference>
<sequence length="47" mass="5315">MSKRERRLVSGEGFYVDDIEFPNMAHCVFVGSPYAHARIKSIDVSKA</sequence>
<dbReference type="InterPro" id="IPR000674">
    <property type="entry name" value="Ald_Oxase/Xan_DH_a/b"/>
</dbReference>
<gene>
    <name evidence="2" type="ORF">LCGC14_3164150</name>
</gene>
<name>A0A0F8WDS9_9ZZZZ</name>
<dbReference type="Gene3D" id="3.90.1170.50">
    <property type="entry name" value="Aldehyde oxidase/xanthine dehydrogenase, a/b hammerhead"/>
    <property type="match status" value="1"/>
</dbReference>
<dbReference type="SUPFAM" id="SSF54665">
    <property type="entry name" value="CO dehydrogenase molybdoprotein N-domain-like"/>
    <property type="match status" value="1"/>
</dbReference>
<dbReference type="InterPro" id="IPR036856">
    <property type="entry name" value="Ald_Oxase/Xan_DH_a/b_sf"/>
</dbReference>
<evidence type="ECO:0000259" key="1">
    <source>
        <dbReference type="SMART" id="SM01008"/>
    </source>
</evidence>
<reference evidence="2" key="1">
    <citation type="journal article" date="2015" name="Nature">
        <title>Complex archaea that bridge the gap between prokaryotes and eukaryotes.</title>
        <authorList>
            <person name="Spang A."/>
            <person name="Saw J.H."/>
            <person name="Jorgensen S.L."/>
            <person name="Zaremba-Niedzwiedzka K."/>
            <person name="Martijn J."/>
            <person name="Lind A.E."/>
            <person name="van Eijk R."/>
            <person name="Schleper C."/>
            <person name="Guy L."/>
            <person name="Ettema T.J."/>
        </authorList>
    </citation>
    <scope>NUCLEOTIDE SEQUENCE</scope>
</reference>
<accession>A0A0F8WDS9</accession>
<dbReference type="SMART" id="SM01008">
    <property type="entry name" value="Ald_Xan_dh_C"/>
    <property type="match status" value="1"/>
</dbReference>
<organism evidence="2">
    <name type="scientific">marine sediment metagenome</name>
    <dbReference type="NCBI Taxonomy" id="412755"/>
    <lineage>
        <taxon>unclassified sequences</taxon>
        <taxon>metagenomes</taxon>
        <taxon>ecological metagenomes</taxon>
    </lineage>
</organism>
<dbReference type="AlphaFoldDB" id="A0A0F8WDS9"/>
<evidence type="ECO:0000313" key="2">
    <source>
        <dbReference type="EMBL" id="KKK46275.1"/>
    </source>
</evidence>
<comment type="caution">
    <text evidence="2">The sequence shown here is derived from an EMBL/GenBank/DDBJ whole genome shotgun (WGS) entry which is preliminary data.</text>
</comment>
<proteinExistence type="predicted"/>
<feature type="domain" description="Aldehyde oxidase/xanthine dehydrogenase a/b hammerhead" evidence="1">
    <location>
        <begin position="10"/>
        <end position="47"/>
    </location>
</feature>
<feature type="non-terminal residue" evidence="2">
    <location>
        <position position="47"/>
    </location>
</feature>